<keyword evidence="9 12" id="KW-0238">DNA-binding</keyword>
<dbReference type="PANTHER" id="PTHR30580:SF0">
    <property type="entry name" value="PRIMOSOMAL PROTEIN N"/>
    <property type="match status" value="1"/>
</dbReference>
<evidence type="ECO:0000313" key="15">
    <source>
        <dbReference type="Proteomes" id="UP000193431"/>
    </source>
</evidence>
<comment type="cofactor">
    <cofactor evidence="12">
        <name>Zn(2+)</name>
        <dbReference type="ChEBI" id="CHEBI:29105"/>
    </cofactor>
    <text evidence="12">Binds 2 zinc ions per subunit.</text>
</comment>
<keyword evidence="10 12" id="KW-0413">Isomerase</keyword>
<dbReference type="InterPro" id="IPR041236">
    <property type="entry name" value="PriA_C"/>
</dbReference>
<evidence type="ECO:0000313" key="14">
    <source>
        <dbReference type="EMBL" id="ARN76828.1"/>
    </source>
</evidence>
<dbReference type="FunFam" id="3.40.50.300:FF:000489">
    <property type="entry name" value="Primosome assembly protein PriA"/>
    <property type="match status" value="1"/>
</dbReference>
<evidence type="ECO:0000256" key="10">
    <source>
        <dbReference type="ARBA" id="ARBA00023235"/>
    </source>
</evidence>
<gene>
    <name evidence="12" type="primary">priA</name>
    <name evidence="14" type="ORF">BST97_01780</name>
</gene>
<dbReference type="PANTHER" id="PTHR30580">
    <property type="entry name" value="PRIMOSOMAL PROTEIN N"/>
    <property type="match status" value="1"/>
</dbReference>
<feature type="binding site" evidence="12">
    <location>
        <position position="534"/>
    </location>
    <ligand>
        <name>Zn(2+)</name>
        <dbReference type="ChEBI" id="CHEBI:29105"/>
        <label>2</label>
    </ligand>
</feature>
<comment type="subunit">
    <text evidence="12">Component of the replication restart primosome.</text>
</comment>
<feature type="binding site" evidence="12">
    <location>
        <position position="525"/>
    </location>
    <ligand>
        <name>Zn(2+)</name>
        <dbReference type="ChEBI" id="CHEBI:29105"/>
        <label>1</label>
    </ligand>
</feature>
<dbReference type="InterPro" id="IPR041222">
    <property type="entry name" value="PriA_3primeBD"/>
</dbReference>
<dbReference type="SMART" id="SM00487">
    <property type="entry name" value="DEXDc"/>
    <property type="match status" value="1"/>
</dbReference>
<feature type="binding site" evidence="12">
    <location>
        <position position="565"/>
    </location>
    <ligand>
        <name>Zn(2+)</name>
        <dbReference type="ChEBI" id="CHEBI:29105"/>
        <label>1</label>
    </ligand>
</feature>
<dbReference type="GO" id="GO:0003677">
    <property type="term" value="F:DNA binding"/>
    <property type="evidence" value="ECO:0007669"/>
    <property type="project" value="UniProtKB-UniRule"/>
</dbReference>
<dbReference type="GO" id="GO:0006310">
    <property type="term" value="P:DNA recombination"/>
    <property type="evidence" value="ECO:0007669"/>
    <property type="project" value="InterPro"/>
</dbReference>
<feature type="binding site" evidence="12">
    <location>
        <position position="562"/>
    </location>
    <ligand>
        <name>Zn(2+)</name>
        <dbReference type="ChEBI" id="CHEBI:29105"/>
        <label>1</label>
    </ligand>
</feature>
<evidence type="ECO:0000256" key="7">
    <source>
        <dbReference type="ARBA" id="ARBA00022833"/>
    </source>
</evidence>
<feature type="binding site" evidence="12">
    <location>
        <position position="522"/>
    </location>
    <ligand>
        <name>Zn(2+)</name>
        <dbReference type="ChEBI" id="CHEBI:29105"/>
        <label>1</label>
    </ligand>
</feature>
<dbReference type="Pfam" id="PF18319">
    <property type="entry name" value="Zn_ribbon_PriA"/>
    <property type="match status" value="1"/>
</dbReference>
<dbReference type="HAMAP" id="MF_00983">
    <property type="entry name" value="PriA"/>
    <property type="match status" value="1"/>
</dbReference>
<accession>A0A1W6MGU7</accession>
<dbReference type="AlphaFoldDB" id="A0A1W6MGU7"/>
<dbReference type="STRING" id="331648.BST97_01780"/>
<dbReference type="EMBL" id="CP019344">
    <property type="protein sequence ID" value="ARN76828.1"/>
    <property type="molecule type" value="Genomic_DNA"/>
</dbReference>
<name>A0A1W6MGU7_9FLAO</name>
<dbReference type="Gene3D" id="3.40.1440.60">
    <property type="entry name" value="PriA, 3(prime) DNA-binding domain"/>
    <property type="match status" value="1"/>
</dbReference>
<keyword evidence="6 12" id="KW-0347">Helicase</keyword>
<dbReference type="GO" id="GO:0006270">
    <property type="term" value="P:DNA replication initiation"/>
    <property type="evidence" value="ECO:0007669"/>
    <property type="project" value="TreeGrafter"/>
</dbReference>
<feature type="binding site" evidence="12">
    <location>
        <position position="531"/>
    </location>
    <ligand>
        <name>Zn(2+)</name>
        <dbReference type="ChEBI" id="CHEBI:29105"/>
        <label>2</label>
    </ligand>
</feature>
<dbReference type="Gene3D" id="3.40.50.300">
    <property type="entry name" value="P-loop containing nucleotide triphosphate hydrolases"/>
    <property type="match status" value="2"/>
</dbReference>
<organism evidence="14 15">
    <name type="scientific">Nonlabens spongiae</name>
    <dbReference type="NCBI Taxonomy" id="331648"/>
    <lineage>
        <taxon>Bacteria</taxon>
        <taxon>Pseudomonadati</taxon>
        <taxon>Bacteroidota</taxon>
        <taxon>Flavobacteriia</taxon>
        <taxon>Flavobacteriales</taxon>
        <taxon>Flavobacteriaceae</taxon>
        <taxon>Nonlabens</taxon>
    </lineage>
</organism>
<proteinExistence type="inferred from homology"/>
<dbReference type="InterPro" id="IPR014001">
    <property type="entry name" value="Helicase_ATP-bd"/>
</dbReference>
<keyword evidence="5 12" id="KW-0378">Hydrolase</keyword>
<keyword evidence="2 12" id="KW-0235">DNA replication</keyword>
<dbReference type="Pfam" id="PF00271">
    <property type="entry name" value="Helicase_C"/>
    <property type="match status" value="1"/>
</dbReference>
<evidence type="ECO:0000256" key="2">
    <source>
        <dbReference type="ARBA" id="ARBA00022705"/>
    </source>
</evidence>
<dbReference type="InterPro" id="IPR011545">
    <property type="entry name" value="DEAD/DEAH_box_helicase_dom"/>
</dbReference>
<dbReference type="OrthoDB" id="9759544at2"/>
<comment type="catalytic activity">
    <reaction evidence="12">
        <text>Couples ATP hydrolysis with the unwinding of duplex DNA by translocating in the 3'-5' direction.</text>
        <dbReference type="EC" id="5.6.2.4"/>
    </reaction>
</comment>
<dbReference type="InterPro" id="IPR040498">
    <property type="entry name" value="PriA_CRR"/>
</dbReference>
<evidence type="ECO:0000256" key="4">
    <source>
        <dbReference type="ARBA" id="ARBA00022741"/>
    </source>
</evidence>
<dbReference type="Proteomes" id="UP000193431">
    <property type="component" value="Chromosome"/>
</dbReference>
<dbReference type="InterPro" id="IPR027417">
    <property type="entry name" value="P-loop_NTPase"/>
</dbReference>
<dbReference type="CDD" id="cd17929">
    <property type="entry name" value="DEXHc_priA"/>
    <property type="match status" value="1"/>
</dbReference>
<feature type="binding site" evidence="12">
    <location>
        <position position="552"/>
    </location>
    <ligand>
        <name>Zn(2+)</name>
        <dbReference type="ChEBI" id="CHEBI:29105"/>
        <label>2</label>
    </ligand>
</feature>
<evidence type="ECO:0000256" key="6">
    <source>
        <dbReference type="ARBA" id="ARBA00022806"/>
    </source>
</evidence>
<dbReference type="SUPFAM" id="SSF52540">
    <property type="entry name" value="P-loop containing nucleoside triphosphate hydrolases"/>
    <property type="match status" value="2"/>
</dbReference>
<feature type="domain" description="Helicase ATP-binding" evidence="13">
    <location>
        <begin position="291"/>
        <end position="459"/>
    </location>
</feature>
<evidence type="ECO:0000256" key="3">
    <source>
        <dbReference type="ARBA" id="ARBA00022723"/>
    </source>
</evidence>
<dbReference type="InterPro" id="IPR005259">
    <property type="entry name" value="PriA"/>
</dbReference>
<dbReference type="Pfam" id="PF00270">
    <property type="entry name" value="DEAD"/>
    <property type="match status" value="1"/>
</dbReference>
<protein>
    <recommendedName>
        <fullName evidence="12">Replication restart protein PriA</fullName>
    </recommendedName>
    <alternativeName>
        <fullName evidence="12">ATP-dependent DNA helicase PriA</fullName>
        <ecNumber evidence="12">5.6.2.4</ecNumber>
    </alternativeName>
    <alternativeName>
        <fullName evidence="12">DNA 3'-5' helicase PriA</fullName>
    </alternativeName>
</protein>
<dbReference type="GO" id="GO:0008270">
    <property type="term" value="F:zinc ion binding"/>
    <property type="evidence" value="ECO:0007669"/>
    <property type="project" value="UniProtKB-UniRule"/>
</dbReference>
<dbReference type="InterPro" id="IPR042115">
    <property type="entry name" value="PriA_3primeBD_sf"/>
</dbReference>
<dbReference type="RefSeq" id="WP_085765629.1">
    <property type="nucleotide sequence ID" value="NZ_CP019344.1"/>
</dbReference>
<dbReference type="Pfam" id="PF18074">
    <property type="entry name" value="PriA_C"/>
    <property type="match status" value="1"/>
</dbReference>
<evidence type="ECO:0000256" key="5">
    <source>
        <dbReference type="ARBA" id="ARBA00022801"/>
    </source>
</evidence>
<dbReference type="PROSITE" id="PS51192">
    <property type="entry name" value="HELICASE_ATP_BIND_1"/>
    <property type="match status" value="1"/>
</dbReference>
<dbReference type="InterPro" id="IPR001650">
    <property type="entry name" value="Helicase_C-like"/>
</dbReference>
<comment type="catalytic activity">
    <reaction evidence="11 12">
        <text>ATP + H2O = ADP + phosphate + H(+)</text>
        <dbReference type="Rhea" id="RHEA:13065"/>
        <dbReference type="ChEBI" id="CHEBI:15377"/>
        <dbReference type="ChEBI" id="CHEBI:15378"/>
        <dbReference type="ChEBI" id="CHEBI:30616"/>
        <dbReference type="ChEBI" id="CHEBI:43474"/>
        <dbReference type="ChEBI" id="CHEBI:456216"/>
        <dbReference type="EC" id="5.6.2.4"/>
    </reaction>
</comment>
<evidence type="ECO:0000256" key="8">
    <source>
        <dbReference type="ARBA" id="ARBA00022840"/>
    </source>
</evidence>
<dbReference type="GO" id="GO:0006269">
    <property type="term" value="P:DNA replication, synthesis of primer"/>
    <property type="evidence" value="ECO:0007669"/>
    <property type="project" value="UniProtKB-KW"/>
</dbReference>
<evidence type="ECO:0000256" key="9">
    <source>
        <dbReference type="ARBA" id="ARBA00023125"/>
    </source>
</evidence>
<keyword evidence="7 12" id="KW-0862">Zinc</keyword>
<evidence type="ECO:0000256" key="1">
    <source>
        <dbReference type="ARBA" id="ARBA00022515"/>
    </source>
</evidence>
<dbReference type="Pfam" id="PF17764">
    <property type="entry name" value="PriA_3primeBD"/>
    <property type="match status" value="1"/>
</dbReference>
<dbReference type="NCBIfam" id="TIGR00595">
    <property type="entry name" value="priA"/>
    <property type="match status" value="1"/>
</dbReference>
<sequence length="816" mass="94859">MSHFIDVILPLPLERFFAYSITPAEADYIQPGMRVAVPFGKSKIYTGIVDRVHQEEPVAYEVRDIEFIVDDTPIVTQDQLKLWRWIASYYVCSVGQVMRAALPKSLMLESETIVLKNEQSNHDEDELDDKEFLILEALENRNALKVQEVMDIVDRKSVLPLLRDMLDKNYILLKEEVYNTYKPKLEKYIYLHEHYRDEERLKNLLDDMTRAHQQRNAVMTLFMLKTGNKDVTKKALMERAQVTSSVIKALVDKEIFIEVEKAVDRVLDERMDGEDLYELNQDQAVAMTQIKASFEEDKVTLLHGVTSSGKTEIYVRLIKEILEKGKQALYLLPEIALTTQLIGRLKFFFKHQVLVFHSKYSLNERLEVWQHIIDAKEPYVIIGARSAVLLPFQNLRLIIVDEEHETSFKQQDPAPRYHARDTAIVLAKVKSARVLLGSATPSIESYYNATTGKYSLVELKRRFKNIKMPEINMIDLKVKHHKKRMKGHFSDTLIEHMHEAFADNKQVILFQNRRGFAPILECETCGNAPQCPNCDVSLTYHQYKNQLRCHYCGYHTYIPKECPTCSSTALDTKGFGTEQVEQEFMELFPDHKIARMDLDTTRGKNSYEKLIAKVDTGAVDCLVGTQMITKGLDFRNVDLVGVMNSDSMLNFPDFRSHERCFQLLTQVAGRAGRTENRGKVLIQTYNPDHMILQQVSTYDYSTFFREQLEDRYQFKYPPYHRLIRITFKHRDYNFTQESAQWFVNALNQIPHGVQVLGPEFPAVARIRNKYLTHVVVKIGKQHEVNKIKGYIVKVRRSFEAIKQYRSVRCNVDVDAY</sequence>
<dbReference type="CDD" id="cd18804">
    <property type="entry name" value="SF2_C_priA"/>
    <property type="match status" value="1"/>
</dbReference>
<reference evidence="14 15" key="1">
    <citation type="submission" date="2016-11" db="EMBL/GenBank/DDBJ databases">
        <title>Trade-off between light-utilization and light-protection in marine flavobacteria.</title>
        <authorList>
            <person name="Kumagai Y."/>
        </authorList>
    </citation>
    <scope>NUCLEOTIDE SEQUENCE [LARGE SCALE GENOMIC DNA]</scope>
    <source>
        <strain evidence="14 15">JCM 13191</strain>
    </source>
</reference>
<keyword evidence="1 12" id="KW-0639">Primosome</keyword>
<evidence type="ECO:0000256" key="11">
    <source>
        <dbReference type="ARBA" id="ARBA00048988"/>
    </source>
</evidence>
<dbReference type="SMART" id="SM00490">
    <property type="entry name" value="HELICc"/>
    <property type="match status" value="1"/>
</dbReference>
<evidence type="ECO:0000259" key="13">
    <source>
        <dbReference type="PROSITE" id="PS51192"/>
    </source>
</evidence>
<dbReference type="GO" id="GO:1990077">
    <property type="term" value="C:primosome complex"/>
    <property type="evidence" value="ECO:0007669"/>
    <property type="project" value="UniProtKB-UniRule"/>
</dbReference>
<dbReference type="GO" id="GO:0005524">
    <property type="term" value="F:ATP binding"/>
    <property type="evidence" value="ECO:0007669"/>
    <property type="project" value="UniProtKB-UniRule"/>
</dbReference>
<comment type="similarity">
    <text evidence="12">Belongs to the helicase family. PriA subfamily.</text>
</comment>
<dbReference type="GO" id="GO:0016887">
    <property type="term" value="F:ATP hydrolysis activity"/>
    <property type="evidence" value="ECO:0007669"/>
    <property type="project" value="RHEA"/>
</dbReference>
<dbReference type="GO" id="GO:0043138">
    <property type="term" value="F:3'-5' DNA helicase activity"/>
    <property type="evidence" value="ECO:0007669"/>
    <property type="project" value="UniProtKB-EC"/>
</dbReference>
<dbReference type="EC" id="5.6.2.4" evidence="12"/>
<keyword evidence="4 12" id="KW-0547">Nucleotide-binding</keyword>
<dbReference type="GO" id="GO:0006302">
    <property type="term" value="P:double-strand break repair"/>
    <property type="evidence" value="ECO:0007669"/>
    <property type="project" value="InterPro"/>
</dbReference>
<dbReference type="FunFam" id="3.40.1440.60:FF:000001">
    <property type="entry name" value="Primosomal protein N"/>
    <property type="match status" value="1"/>
</dbReference>
<keyword evidence="8 12" id="KW-0067">ATP-binding</keyword>
<evidence type="ECO:0000256" key="12">
    <source>
        <dbReference type="HAMAP-Rule" id="MF_00983"/>
    </source>
</evidence>
<feature type="binding site" evidence="12">
    <location>
        <position position="549"/>
    </location>
    <ligand>
        <name>Zn(2+)</name>
        <dbReference type="ChEBI" id="CHEBI:29105"/>
        <label>2</label>
    </ligand>
</feature>
<comment type="function">
    <text evidence="12">Initiates the restart of stalled replication forks, which reloads the replicative helicase on sites other than the origin of replication. Recognizes and binds to abandoned replication forks and remodels them to uncover a helicase loading site. Promotes assembly of the primosome at these replication forks.</text>
</comment>
<keyword evidence="15" id="KW-1185">Reference proteome</keyword>
<keyword evidence="3 12" id="KW-0479">Metal-binding</keyword>